<organism evidence="1 2">
    <name type="scientific">Ktedonosporobacter rubrisoli</name>
    <dbReference type="NCBI Taxonomy" id="2509675"/>
    <lineage>
        <taxon>Bacteria</taxon>
        <taxon>Bacillati</taxon>
        <taxon>Chloroflexota</taxon>
        <taxon>Ktedonobacteria</taxon>
        <taxon>Ktedonobacterales</taxon>
        <taxon>Ktedonosporobacteraceae</taxon>
        <taxon>Ktedonosporobacter</taxon>
    </lineage>
</organism>
<dbReference type="EMBL" id="CP035758">
    <property type="protein sequence ID" value="QBD76730.1"/>
    <property type="molecule type" value="Genomic_DNA"/>
</dbReference>
<reference evidence="1 2" key="1">
    <citation type="submission" date="2019-01" db="EMBL/GenBank/DDBJ databases">
        <title>Ktedonosporobacter rubrisoli SCAWS-G2.</title>
        <authorList>
            <person name="Huang Y."/>
            <person name="Yan B."/>
        </authorList>
    </citation>
    <scope>NUCLEOTIDE SEQUENCE [LARGE SCALE GENOMIC DNA]</scope>
    <source>
        <strain evidence="1 2">SCAWS-G2</strain>
    </source>
</reference>
<protein>
    <submittedName>
        <fullName evidence="1">Uncharacterized protein</fullName>
    </submittedName>
</protein>
<dbReference type="RefSeq" id="WP_129887791.1">
    <property type="nucleotide sequence ID" value="NZ_CP035758.1"/>
</dbReference>
<dbReference type="Proteomes" id="UP000290365">
    <property type="component" value="Chromosome"/>
</dbReference>
<sequence length="89" mass="9873">MHTFLRSATLTTTHLWFTVRATTPLELDAFSGAALRGSLFHTIWFRFCTNRSASSCASCPLHSSCPVSALVAPLREESIWGRDIPAPMY</sequence>
<dbReference type="OrthoDB" id="9787241at2"/>
<evidence type="ECO:0000313" key="2">
    <source>
        <dbReference type="Proteomes" id="UP000290365"/>
    </source>
</evidence>
<proteinExistence type="predicted"/>
<evidence type="ECO:0000313" key="1">
    <source>
        <dbReference type="EMBL" id="QBD76730.1"/>
    </source>
</evidence>
<name>A0A4P6JNN8_KTERU</name>
<dbReference type="AlphaFoldDB" id="A0A4P6JNN8"/>
<gene>
    <name evidence="1" type="ORF">EPA93_12230</name>
</gene>
<keyword evidence="2" id="KW-1185">Reference proteome</keyword>
<accession>A0A4P6JNN8</accession>
<dbReference type="KEGG" id="kbs:EPA93_12230"/>